<dbReference type="PROSITE" id="PS51218">
    <property type="entry name" value="SF3_HELICASE_2"/>
    <property type="match status" value="1"/>
</dbReference>
<dbReference type="Gene3D" id="2.60.120.20">
    <property type="match status" value="2"/>
</dbReference>
<name>A0A076VCM4_9PICO</name>
<dbReference type="GO" id="GO:0015267">
    <property type="term" value="F:channel activity"/>
    <property type="evidence" value="ECO:0007669"/>
    <property type="project" value="UniProtKB-KW"/>
</dbReference>
<dbReference type="GO" id="GO:0006351">
    <property type="term" value="P:DNA-templated transcription"/>
    <property type="evidence" value="ECO:0007669"/>
    <property type="project" value="InterPro"/>
</dbReference>
<keyword evidence="11" id="KW-0645">Protease</keyword>
<keyword evidence="25" id="KW-0472">Membrane</keyword>
<dbReference type="GO" id="GO:0005524">
    <property type="term" value="F:ATP binding"/>
    <property type="evidence" value="ECO:0007669"/>
    <property type="project" value="UniProtKB-KW"/>
</dbReference>
<keyword evidence="8" id="KW-0597">Phosphoprotein</keyword>
<keyword evidence="20" id="KW-0946">Virion</keyword>
<keyword evidence="7" id="KW-0191">Covalent protein-RNA linkage</keyword>
<evidence type="ECO:0000256" key="4">
    <source>
        <dbReference type="ARBA" id="ARBA00022448"/>
    </source>
</evidence>
<dbReference type="GeneID" id="20194304"/>
<evidence type="ECO:0000256" key="6">
    <source>
        <dbReference type="ARBA" id="ARBA00022488"/>
    </source>
</evidence>
<evidence type="ECO:0000256" key="21">
    <source>
        <dbReference type="ARBA" id="ARBA00022870"/>
    </source>
</evidence>
<dbReference type="InterPro" id="IPR033703">
    <property type="entry name" value="Rhv-like"/>
</dbReference>
<feature type="region of interest" description="Disordered" evidence="29">
    <location>
        <begin position="256"/>
        <end position="280"/>
    </location>
</feature>
<feature type="domain" description="RdRp catalytic" evidence="30">
    <location>
        <begin position="1913"/>
        <end position="2028"/>
    </location>
</feature>
<keyword evidence="33" id="KW-1185">Reference proteome</keyword>
<keyword evidence="27" id="KW-1160">Virus entry into host cell</keyword>
<dbReference type="GO" id="GO:0039694">
    <property type="term" value="P:viral RNA genome replication"/>
    <property type="evidence" value="ECO:0007669"/>
    <property type="project" value="InterPro"/>
</dbReference>
<keyword evidence="4" id="KW-0813">Transport</keyword>
<dbReference type="GO" id="GO:0044162">
    <property type="term" value="C:host cell cytoplasmic vesicle membrane"/>
    <property type="evidence" value="ECO:0007669"/>
    <property type="project" value="UniProtKB-SubCell"/>
</dbReference>
<evidence type="ECO:0000256" key="26">
    <source>
        <dbReference type="ARBA" id="ARBA00023200"/>
    </source>
</evidence>
<dbReference type="SUPFAM" id="SSF50494">
    <property type="entry name" value="Trypsin-like serine proteases"/>
    <property type="match status" value="1"/>
</dbReference>
<evidence type="ECO:0000256" key="23">
    <source>
        <dbReference type="ARBA" id="ARBA00023039"/>
    </source>
</evidence>
<keyword evidence="21" id="KW-1043">Host membrane</keyword>
<evidence type="ECO:0000256" key="7">
    <source>
        <dbReference type="ARBA" id="ARBA00022520"/>
    </source>
</evidence>
<dbReference type="InterPro" id="IPR043504">
    <property type="entry name" value="Peptidase_S1_PA_chymotrypsin"/>
</dbReference>
<evidence type="ECO:0000256" key="28">
    <source>
        <dbReference type="ARBA" id="ARBA00023303"/>
    </source>
</evidence>
<dbReference type="InterPro" id="IPR000605">
    <property type="entry name" value="Helicase_SF3_ssDNA/RNA_vir"/>
</dbReference>
<dbReference type="Pfam" id="PF00910">
    <property type="entry name" value="RNA_helicase"/>
    <property type="match status" value="1"/>
</dbReference>
<evidence type="ECO:0000259" key="30">
    <source>
        <dbReference type="PROSITE" id="PS50507"/>
    </source>
</evidence>
<dbReference type="Pfam" id="PF00548">
    <property type="entry name" value="Peptidase_C3"/>
    <property type="match status" value="1"/>
</dbReference>
<evidence type="ECO:0000256" key="3">
    <source>
        <dbReference type="ARBA" id="ARBA00020107"/>
    </source>
</evidence>
<evidence type="ECO:0000256" key="16">
    <source>
        <dbReference type="ARBA" id="ARBA00022804"/>
    </source>
</evidence>
<dbReference type="GO" id="GO:0004197">
    <property type="term" value="F:cysteine-type endopeptidase activity"/>
    <property type="evidence" value="ECO:0007669"/>
    <property type="project" value="InterPro"/>
</dbReference>
<evidence type="ECO:0000256" key="20">
    <source>
        <dbReference type="ARBA" id="ARBA00022844"/>
    </source>
</evidence>
<evidence type="ECO:0000256" key="22">
    <source>
        <dbReference type="ARBA" id="ARBA00022953"/>
    </source>
</evidence>
<reference evidence="32 33" key="1">
    <citation type="journal article" date="2014" name="J. Gen. Virol.">
        <title>Chickens host diverse picornaviruses originated from potential interspecies transmission with recombination.</title>
        <authorList>
            <person name="Lau S.K."/>
            <person name="Woo P.C."/>
            <person name="Yip C.C."/>
            <person name="Li K.S."/>
            <person name="Fan R.Y."/>
            <person name="Bai R."/>
            <person name="Huang Y."/>
            <person name="Chan K.H."/>
            <person name="Yuen K.Y."/>
        </authorList>
    </citation>
    <scope>NUCLEOTIDE SEQUENCE [LARGE SCALE GENOMIC DNA]</scope>
    <source>
        <strain evidence="32">45C</strain>
    </source>
</reference>
<dbReference type="InterPro" id="IPR009003">
    <property type="entry name" value="Peptidase_S1_PA"/>
</dbReference>
<evidence type="ECO:0000256" key="13">
    <source>
        <dbReference type="ARBA" id="ARBA00022695"/>
    </source>
</evidence>
<evidence type="ECO:0000313" key="33">
    <source>
        <dbReference type="Proteomes" id="UP000097193"/>
    </source>
</evidence>
<dbReference type="InterPro" id="IPR001676">
    <property type="entry name" value="Picornavirus_capsid"/>
</dbReference>
<keyword evidence="23" id="KW-1182">Viral ion channel</keyword>
<keyword evidence="13" id="KW-0548">Nucleotidyltransferase</keyword>
<dbReference type="GO" id="GO:0046718">
    <property type="term" value="P:symbiont entry into host cell"/>
    <property type="evidence" value="ECO:0007669"/>
    <property type="project" value="UniProtKB-KW"/>
</dbReference>
<dbReference type="InterPro" id="IPR029053">
    <property type="entry name" value="Viral_coat"/>
</dbReference>
<dbReference type="SUPFAM" id="SSF52540">
    <property type="entry name" value="P-loop containing nucleoside triphosphate hydrolases"/>
    <property type="match status" value="1"/>
</dbReference>
<dbReference type="CDD" id="cd00205">
    <property type="entry name" value="rhv_like"/>
    <property type="match status" value="2"/>
</dbReference>
<keyword evidence="18" id="KW-0788">Thiol protease</keyword>
<keyword evidence="17" id="KW-0347">Helicase</keyword>
<dbReference type="PROSITE" id="PS50507">
    <property type="entry name" value="RDRP_SSRNA_POS"/>
    <property type="match status" value="1"/>
</dbReference>
<keyword evidence="6" id="KW-1036">Host cytoplasmic vesicle</keyword>
<evidence type="ECO:0000256" key="25">
    <source>
        <dbReference type="ARBA" id="ARBA00023136"/>
    </source>
</evidence>
<dbReference type="InterPro" id="IPR043502">
    <property type="entry name" value="DNA/RNA_pol_sf"/>
</dbReference>
<dbReference type="InterPro" id="IPR027417">
    <property type="entry name" value="P-loop_NTPase"/>
</dbReference>
<dbReference type="InterPro" id="IPR007094">
    <property type="entry name" value="RNA-dir_pol_PSvirus"/>
</dbReference>
<evidence type="ECO:0000256" key="29">
    <source>
        <dbReference type="SAM" id="MobiDB-lite"/>
    </source>
</evidence>
<dbReference type="GO" id="GO:0034220">
    <property type="term" value="P:monoatomic ion transmembrane transport"/>
    <property type="evidence" value="ECO:0007669"/>
    <property type="project" value="UniProtKB-KW"/>
</dbReference>
<feature type="domain" description="SF3 helicase" evidence="31">
    <location>
        <begin position="1194"/>
        <end position="1355"/>
    </location>
</feature>
<dbReference type="SUPFAM" id="SSF56672">
    <property type="entry name" value="DNA/RNA polymerases"/>
    <property type="match status" value="1"/>
</dbReference>
<dbReference type="Pfam" id="PF00680">
    <property type="entry name" value="RdRP_1"/>
    <property type="match status" value="1"/>
</dbReference>
<evidence type="ECO:0000256" key="11">
    <source>
        <dbReference type="ARBA" id="ARBA00022670"/>
    </source>
</evidence>
<dbReference type="InterPro" id="IPR001205">
    <property type="entry name" value="RNA-dir_pol_C"/>
</dbReference>
<feature type="compositionally biased region" description="Basic residues" evidence="29">
    <location>
        <begin position="259"/>
        <end position="268"/>
    </location>
</feature>
<dbReference type="KEGG" id="vg:20194304"/>
<evidence type="ECO:0000256" key="24">
    <source>
        <dbReference type="ARBA" id="ARBA00023065"/>
    </source>
</evidence>
<evidence type="ECO:0000256" key="5">
    <source>
        <dbReference type="ARBA" id="ARBA00022484"/>
    </source>
</evidence>
<keyword evidence="12" id="KW-0808">Transferase</keyword>
<keyword evidence="10" id="KW-0945">Host-virus interaction</keyword>
<sequence>MEQVGAAIAAVSDAAASLAENPVQEIIEGVGNLATTVSTNALVQTSNPTVETGIPDSTNVISDDYLSCACTVDTDTMNVEKTILFGSDNWSSNQAFGTCISRYDVPDVFLNSDSCPAYGQSSYFRFLRCGFRFQITTNPPPGAGGSLILAYMPPGFQFRVQQKGATITGFDPEAVLTLPHVIVDIRSSTHSALTIPYVNHKNYFNYSYSGDHRGTVIVFVLGQYTVGSGTSSNVGVSVFGEMLEADFQCPRPYRVQGQNRRKIRRRRAPPPPANPPVGRHVNIGPAPGAVIAANSVLNITTADSLAIGNEGTAVDCTTAGAASAIPDVRELASDWQILHQQSMSWAALNAGDRVWSGNFAPYEVGNIGALMDKFMYWRGSFEVQLVVYGSSLTSGRIQLSFYPGMSNNNGRTLQQMRNAFYSTGDISAAPTRLTIPFTNDSWRRRCDQQYGSFYIHIVNRVCVNASASPTMSFVLFVRLGPDFQFFCPRYGDYHIQGPTVEKNPGEPEEGETYSGQPNVFLNFDCVEVPIQGASHTLVRNLFGRLWLQEHTVSPSSGPHVVKLEVPNESHAAILQCFAYFSGEVIISIRNGGDTTVIAAHTYIPEEQHNPVDEFSIMSLGAVIIPPLEIKIIRVPFYSPSPLRMIRRHRDFEPTFGYLYLCSPSTSNVTVYMGLANPNLFFKLPCPQYTVNSRAAITSAGPRFFREDDDHYNILLGGDIEENPGPVVVCGPSKGGKTRLLCAMAGHPIVPSFPGPHVANMLGEEFTEIPEDMKLPLNKKILVVLGEDNDANANYIQWLSEEYPSWNHRAVVFCWPGCQLQGNNFRICRNPIAVSALLAQSLPYNTRGTQLVYQDRGLYRHYGVLFDNKVFHLDSQDILKSGLKGSAVVSVDDPLEWVPCSATDLAGSLDLANSGTIEIDFNINSNCETWAKGVIGDLSPTQSDRLKKVLVVAAAAGFLYCLPHDQSGFMDGVTKCLINLFSKQVKSAMIRMAIKFVCRLVCYLILYCHSPNILNTGVLTTLLLMDVFELEVDEGLDKLAHALIEGDFKGLGKFLKKRTGRDCDDFEPGDDHRPIFRAEGPDDLPKTFNSWSLMAKNVEWWITKFADFCKWLKEKVFPENHEDQIEQVEKLKDTLALTICQADKHLVAMRTDRDYATSYEANIYHQNLMVKLVDLNAKDWGPDFRELSIKLGQVLQRMQAVNFESSNMNGLRAEPVGIWISGGPGCGKSFLAQILIKHLRVAHGFSTYNHPTGSEHMDGYTGQEVHYIDDMGQIREEEDMKLLCQLISSQPFIVPKAELLSKGTQYRAKIVIATTNRTSFDTMVLSDTGALQRRFPIRLKIRAHSFYTKADGTLDVALAMERKAFEDGSCWEINVGNDSRPCWQTLNWEVLTDEIDRMVATRSSIASLFNQGARCDLESDEVELIPESGPGSVNPKTMDKVKNWLNSLLSDALSWWERNKQWLLLVSALSTLASLAIGAIPAYRAIQNQLYHGEPSAKPKDRVKRDFKPEGPNFHSLKDRMVEIGTSHSTGLLLCDKKVLTFGHNTDCGFITHKDQTFKVTSETYISVSGCDQDLKILEVETPYQFKNCSHKIYSGNYKGDGNLIFLRNNQLIIKDVFRIREKQGIGTIDGTYTHSAYAYSARTGSGSCGGILVGYVSGNPIILGMHVAGNGDTGIAARLYPCFAQGVTMHKWKQEQMFDTNYHQPRRSKFSPSCFFDTGAQEPAILSNRDPRNPGVADITKHNADKLTGNVFDPPEDAFALAKSRLIGSMSAHIEPEGQATFEEAVSSELLPIDWGTSPGDKYRGKTKAELVDDKKFRADVHNLVKRFNGDPNREPVDVYFTCYLKDELRPKEKARACKTRVISAANWDYTIATRMVAGPILRQLYAWGREFGFGPGLNPYSHFDDLYDKILPFVICLDFKGFDGSLSSDLMFEAAQVIACFSTKPEAIMASAELTIGSTERVSDEVWYNYGGMPSGSPWTTTLNTICNLLMCYTYLLDMGHCWSETFVVAYGDDVVISANIKHNLEGIENWFKTKFGATVTSSDKQSKITWTTKNNMEFLKRRPKELEFLPKIVGALDLDNMLQHLEWTKGHIQDQLNSFYLELALHGREKYEEIRAKLAPRAPQLVHPTYACAKATITPMVAIL</sequence>
<dbReference type="GO" id="GO:0006508">
    <property type="term" value="P:proteolysis"/>
    <property type="evidence" value="ECO:0007669"/>
    <property type="project" value="UniProtKB-KW"/>
</dbReference>
<keyword evidence="19" id="KW-0067">ATP-binding</keyword>
<dbReference type="Gene3D" id="3.30.70.270">
    <property type="match status" value="1"/>
</dbReference>
<dbReference type="GO" id="GO:0003968">
    <property type="term" value="F:RNA-directed RNA polymerase activity"/>
    <property type="evidence" value="ECO:0007669"/>
    <property type="project" value="UniProtKB-KW"/>
</dbReference>
<evidence type="ECO:0000256" key="10">
    <source>
        <dbReference type="ARBA" id="ARBA00022581"/>
    </source>
</evidence>
<dbReference type="InterPro" id="IPR043128">
    <property type="entry name" value="Rev_trsase/Diguanyl_cyclase"/>
</dbReference>
<evidence type="ECO:0000256" key="1">
    <source>
        <dbReference type="ARBA" id="ARBA00004295"/>
    </source>
</evidence>
<keyword evidence="14" id="KW-0547">Nucleotide-binding</keyword>
<keyword evidence="28" id="KW-0407">Ion channel</keyword>
<dbReference type="GO" id="GO:0019062">
    <property type="term" value="P:virion attachment to host cell"/>
    <property type="evidence" value="ECO:0007669"/>
    <property type="project" value="UniProtKB-KW"/>
</dbReference>
<evidence type="ECO:0000256" key="15">
    <source>
        <dbReference type="ARBA" id="ARBA00022801"/>
    </source>
</evidence>
<proteinExistence type="predicted"/>
<keyword evidence="26" id="KW-1035">Host cytoplasm</keyword>
<dbReference type="SUPFAM" id="SSF88633">
    <property type="entry name" value="Positive stranded ssRNA viruses"/>
    <property type="match status" value="3"/>
</dbReference>
<evidence type="ECO:0000256" key="2">
    <source>
        <dbReference type="ARBA" id="ARBA00004328"/>
    </source>
</evidence>
<evidence type="ECO:0000256" key="18">
    <source>
        <dbReference type="ARBA" id="ARBA00022807"/>
    </source>
</evidence>
<keyword evidence="15" id="KW-0378">Hydrolase</keyword>
<keyword evidence="16" id="KW-1161">Viral attachment to host cell</keyword>
<comment type="subcellular location">
    <subcellularLocation>
        <location evidence="1">Host cytoplasmic vesicle membrane</location>
        <topology evidence="1">Peripheral membrane protein</topology>
        <orientation evidence="1">Cytoplasmic side</orientation>
    </subcellularLocation>
    <subcellularLocation>
        <location evidence="2">Virion</location>
    </subcellularLocation>
</comment>
<evidence type="ECO:0000256" key="12">
    <source>
        <dbReference type="ARBA" id="ARBA00022679"/>
    </source>
</evidence>
<dbReference type="EMBL" id="KF979334">
    <property type="protein sequence ID" value="AIK23442.1"/>
    <property type="molecule type" value="Genomic_RNA"/>
</dbReference>
<dbReference type="GO" id="GO:0019028">
    <property type="term" value="C:viral capsid"/>
    <property type="evidence" value="ECO:0007669"/>
    <property type="project" value="UniProtKB-KW"/>
</dbReference>
<evidence type="ECO:0000256" key="9">
    <source>
        <dbReference type="ARBA" id="ARBA00022561"/>
    </source>
</evidence>
<accession>A0A076VCM4</accession>
<evidence type="ECO:0000256" key="19">
    <source>
        <dbReference type="ARBA" id="ARBA00022840"/>
    </source>
</evidence>
<dbReference type="GO" id="GO:0003724">
    <property type="term" value="F:RNA helicase activity"/>
    <property type="evidence" value="ECO:0007669"/>
    <property type="project" value="InterPro"/>
</dbReference>
<dbReference type="Gene3D" id="3.40.50.300">
    <property type="entry name" value="P-loop containing nucleotide triphosphate hydrolases"/>
    <property type="match status" value="1"/>
</dbReference>
<organism evidence="32 33">
    <name type="scientific">avisivirus C1</name>
    <dbReference type="NCBI Taxonomy" id="1534546"/>
    <lineage>
        <taxon>Viruses</taxon>
        <taxon>Riboviria</taxon>
        <taxon>Orthornavirae</taxon>
        <taxon>Pisuviricota</taxon>
        <taxon>Pisoniviricetes</taxon>
        <taxon>Picornavirales</taxon>
        <taxon>Picornaviridae</taxon>
        <taxon>Paavivirinae</taxon>
        <taxon>Avisivirus</taxon>
        <taxon>Avisivirus cechici</taxon>
        <taxon>Avisivirus C</taxon>
    </lineage>
</organism>
<evidence type="ECO:0000313" key="32">
    <source>
        <dbReference type="EMBL" id="AIK23442.1"/>
    </source>
</evidence>
<evidence type="ECO:0000256" key="14">
    <source>
        <dbReference type="ARBA" id="ARBA00022741"/>
    </source>
</evidence>
<keyword evidence="5" id="KW-0696">RNA-directed RNA polymerase</keyword>
<keyword evidence="24" id="KW-0406">Ion transport</keyword>
<keyword evidence="22" id="KW-0693">Viral RNA replication</keyword>
<evidence type="ECO:0000256" key="17">
    <source>
        <dbReference type="ARBA" id="ARBA00022806"/>
    </source>
</evidence>
<dbReference type="InterPro" id="IPR014759">
    <property type="entry name" value="Helicase_SF3_ssRNA_vir"/>
</dbReference>
<evidence type="ECO:0000259" key="31">
    <source>
        <dbReference type="PROSITE" id="PS51218"/>
    </source>
</evidence>
<evidence type="ECO:0000256" key="8">
    <source>
        <dbReference type="ARBA" id="ARBA00022553"/>
    </source>
</evidence>
<dbReference type="CDD" id="cd23231">
    <property type="entry name" value="Avisivirus_RdRp"/>
    <property type="match status" value="1"/>
</dbReference>
<dbReference type="GO" id="GO:0005198">
    <property type="term" value="F:structural molecule activity"/>
    <property type="evidence" value="ECO:0007669"/>
    <property type="project" value="InterPro"/>
</dbReference>
<dbReference type="GO" id="GO:0003723">
    <property type="term" value="F:RNA binding"/>
    <property type="evidence" value="ECO:0007669"/>
    <property type="project" value="InterPro"/>
</dbReference>
<evidence type="ECO:0000256" key="27">
    <source>
        <dbReference type="ARBA" id="ARBA00023296"/>
    </source>
</evidence>
<dbReference type="RefSeq" id="YP_009054900.1">
    <property type="nucleotide sequence ID" value="NC_024767.1"/>
</dbReference>
<dbReference type="Gene3D" id="2.40.10.10">
    <property type="entry name" value="Trypsin-like serine proteases"/>
    <property type="match status" value="2"/>
</dbReference>
<dbReference type="InterPro" id="IPR000199">
    <property type="entry name" value="Peptidase_C3A/C3B_picornavir"/>
</dbReference>
<keyword evidence="9" id="KW-0167">Capsid protein</keyword>
<protein>
    <recommendedName>
        <fullName evidence="3">Genome polyprotein</fullName>
    </recommendedName>
</protein>
<dbReference type="Pfam" id="PF00073">
    <property type="entry name" value="Rhv"/>
    <property type="match status" value="2"/>
</dbReference>
<dbReference type="Proteomes" id="UP000097193">
    <property type="component" value="Segment"/>
</dbReference>